<evidence type="ECO:0000313" key="4">
    <source>
        <dbReference type="Proteomes" id="UP000747110"/>
    </source>
</evidence>
<feature type="non-terminal residue" evidence="3">
    <location>
        <position position="1"/>
    </location>
</feature>
<proteinExistence type="predicted"/>
<name>A0A8J4FHU2_9CHLO</name>
<feature type="compositionally biased region" description="Gly residues" evidence="1">
    <location>
        <begin position="218"/>
        <end position="242"/>
    </location>
</feature>
<dbReference type="Pfam" id="PF23209">
    <property type="entry name" value="IDM1_C"/>
    <property type="match status" value="1"/>
</dbReference>
<dbReference type="InterPro" id="IPR056511">
    <property type="entry name" value="IDM1_C"/>
</dbReference>
<feature type="domain" description="Increased DNA methylation 1 C-terminal" evidence="2">
    <location>
        <begin position="509"/>
        <end position="602"/>
    </location>
</feature>
<protein>
    <recommendedName>
        <fullName evidence="2">Increased DNA methylation 1 C-terminal domain-containing protein</fullName>
    </recommendedName>
</protein>
<reference evidence="3" key="1">
    <citation type="journal article" date="2021" name="Proc. Natl. Acad. Sci. U.S.A.">
        <title>Three genomes in the algal genus Volvox reveal the fate of a haploid sex-determining region after a transition to homothallism.</title>
        <authorList>
            <person name="Yamamoto K."/>
            <person name="Hamaji T."/>
            <person name="Kawai-Toyooka H."/>
            <person name="Matsuzaki R."/>
            <person name="Takahashi F."/>
            <person name="Nishimura Y."/>
            <person name="Kawachi M."/>
            <person name="Noguchi H."/>
            <person name="Minakuchi Y."/>
            <person name="Umen J.G."/>
            <person name="Toyoda A."/>
            <person name="Nozaki H."/>
        </authorList>
    </citation>
    <scope>NUCLEOTIDE SEQUENCE</scope>
    <source>
        <strain evidence="3">NIES-3786</strain>
    </source>
</reference>
<dbReference type="InterPro" id="IPR016181">
    <property type="entry name" value="Acyl_CoA_acyltransferase"/>
</dbReference>
<dbReference type="EMBL" id="BNCP01000009">
    <property type="protein sequence ID" value="GIL76941.1"/>
    <property type="molecule type" value="Genomic_DNA"/>
</dbReference>
<feature type="region of interest" description="Disordered" evidence="1">
    <location>
        <begin position="403"/>
        <end position="423"/>
    </location>
</feature>
<keyword evidence="4" id="KW-1185">Reference proteome</keyword>
<dbReference type="Proteomes" id="UP000747110">
    <property type="component" value="Unassembled WGS sequence"/>
</dbReference>
<dbReference type="OrthoDB" id="1903104at2759"/>
<dbReference type="Gene3D" id="3.40.630.30">
    <property type="match status" value="1"/>
</dbReference>
<dbReference type="SUPFAM" id="SSF55729">
    <property type="entry name" value="Acyl-CoA N-acyltransferases (Nat)"/>
    <property type="match status" value="1"/>
</dbReference>
<dbReference type="AlphaFoldDB" id="A0A8J4FHU2"/>
<accession>A0A8J4FHU2</accession>
<gene>
    <name evidence="3" type="ORF">Vretifemale_6429</name>
</gene>
<evidence type="ECO:0000313" key="3">
    <source>
        <dbReference type="EMBL" id="GIL76941.1"/>
    </source>
</evidence>
<dbReference type="PANTHER" id="PTHR47025:SF2">
    <property type="entry name" value="AUTOIMMUNE REGULATOR"/>
    <property type="match status" value="1"/>
</dbReference>
<feature type="compositionally biased region" description="Gly residues" evidence="1">
    <location>
        <begin position="411"/>
        <end position="420"/>
    </location>
</feature>
<organism evidence="3 4">
    <name type="scientific">Volvox reticuliferus</name>
    <dbReference type="NCBI Taxonomy" id="1737510"/>
    <lineage>
        <taxon>Eukaryota</taxon>
        <taxon>Viridiplantae</taxon>
        <taxon>Chlorophyta</taxon>
        <taxon>core chlorophytes</taxon>
        <taxon>Chlorophyceae</taxon>
        <taxon>CS clade</taxon>
        <taxon>Chlamydomonadales</taxon>
        <taxon>Volvocaceae</taxon>
        <taxon>Volvox</taxon>
    </lineage>
</organism>
<evidence type="ECO:0000259" key="2">
    <source>
        <dbReference type="Pfam" id="PF23209"/>
    </source>
</evidence>
<comment type="caution">
    <text evidence="3">The sequence shown here is derived from an EMBL/GenBank/DDBJ whole genome shotgun (WGS) entry which is preliminary data.</text>
</comment>
<feature type="region of interest" description="Disordered" evidence="1">
    <location>
        <begin position="202"/>
        <end position="246"/>
    </location>
</feature>
<dbReference type="PANTHER" id="PTHR47025">
    <property type="entry name" value="AUTOIMMUNE REGULATOR"/>
    <property type="match status" value="1"/>
</dbReference>
<sequence>MAERQQPKYFLVGPAFPCTSIQHNPSSDSLNSGIHDKGLLFTQRLSIHQRARTWAARNCSFANGSNAQLTGTTELPDGNFQTSYSSSVTLPTETVCKDRCHLHRTVNQFSRSRSYTDNASDNGATCRADANSWLAGAWHAMRSTLASATMTSASRQYAHQHSVCDDRFPNPTANQGAGGNEIVTASGVTRDRVAGIPCNAASVSTGTSDHKSDRVGSFNGGQGCGHGGADGGSGSDSGGAGWASGLHSRGAPQALFSLARADDADQRRLRNHRGWGEDAAYGAGGRGGGFRSAGVGAGTGDDLDLAKAEAVLADLMRDGGGGGGGGGDEAALDGASGDAADAGGAAATEAALSRLECGFCHRRLSSRRRPRRASTAALLCDGCHRGFHADCCRYRGLDTRPRRRRQVTEGSGEGTVGAGRGGDDAAGSGGEVWYHSKDCSECAAQWQRRAAAGPSPAAGGRTWLLAAPELYGMQGAARQEVLDALQQASAVLSAEYGPRVVDAVLDSDYAVVLRDARGAAVSAATVDVYGREVVVMDLAATSDEARGRGHFRALVTSLESWLDEAKTQHWVVALAPGKEGKAAQRMWRDHGFRPLPPRQARAWARQLPGFPEVSGGGA</sequence>
<evidence type="ECO:0000256" key="1">
    <source>
        <dbReference type="SAM" id="MobiDB-lite"/>
    </source>
</evidence>